<evidence type="ECO:0000256" key="1">
    <source>
        <dbReference type="SAM" id="MobiDB-lite"/>
    </source>
</evidence>
<dbReference type="HOGENOM" id="CLU_1208729_0_0_14"/>
<protein>
    <submittedName>
        <fullName evidence="2">Uncharacterized protein</fullName>
    </submittedName>
</protein>
<dbReference type="EMBL" id="FQ790233">
    <property type="protein sequence ID" value="CBZ40287.1"/>
    <property type="molecule type" value="Genomic_DNA"/>
</dbReference>
<gene>
    <name evidence="2" type="ORF">MSUIS_01940</name>
</gene>
<dbReference type="Proteomes" id="UP000008645">
    <property type="component" value="Chromosome"/>
</dbReference>
<dbReference type="AlphaFoldDB" id="F0V365"/>
<evidence type="ECO:0000313" key="2">
    <source>
        <dbReference type="EMBL" id="CBZ40287.1"/>
    </source>
</evidence>
<organism evidence="2 3">
    <name type="scientific">Mycoplasma suis (strain KI_3806)</name>
    <dbReference type="NCBI Taxonomy" id="708248"/>
    <lineage>
        <taxon>Bacteria</taxon>
        <taxon>Bacillati</taxon>
        <taxon>Mycoplasmatota</taxon>
        <taxon>Mollicutes</taxon>
        <taxon>Mycoplasmataceae</taxon>
        <taxon>Mycoplasma</taxon>
    </lineage>
</organism>
<feature type="compositionally biased region" description="Basic and acidic residues" evidence="1">
    <location>
        <begin position="60"/>
        <end position="69"/>
    </location>
</feature>
<dbReference type="KEGG" id="msk:MSUIS_01940"/>
<accession>F0V365</accession>
<name>F0V365_MYCS3</name>
<proteinExistence type="predicted"/>
<feature type="compositionally biased region" description="Polar residues" evidence="1">
    <location>
        <begin position="26"/>
        <end position="59"/>
    </location>
</feature>
<sequence>MKITSLVKPLLTVFSASGVATGSYLATSSGKEYKQQPTEQSNNHVTGGNNSLDNPLGNTEQEKSPEKPKPVVITHQTTSGETVTYSTYVAKNSDYGIDEGDIEEEDEVKNRSEIVFQMIRKAGEVAAGKSNLKCTKLIRGSEKSSEMDEQTCKNLISSRWNSENKNGKLEVWLSVEKQEISKTLRDNELDRKLFFGDKKKWGTRFPLFLSCELKENPQEPSKVIVICEK</sequence>
<evidence type="ECO:0000313" key="3">
    <source>
        <dbReference type="Proteomes" id="UP000008645"/>
    </source>
</evidence>
<reference evidence="2 3" key="1">
    <citation type="journal article" date="2011" name="J. Bacteriol.">
        <title>Complete genome sequence of the hemotrophic Mycoplasma suis strain KI3806.</title>
        <authorList>
            <person name="Oehlerking J."/>
            <person name="Kube M."/>
            <person name="Felder K.M."/>
            <person name="Matter D."/>
            <person name="Wittenbrink M.M."/>
            <person name="Schwarzenbach S."/>
            <person name="Kramer M.M."/>
            <person name="Hoelzle K."/>
            <person name="Hoelzle L.E."/>
        </authorList>
    </citation>
    <scope>NUCLEOTIDE SEQUENCE [LARGE SCALE GENOMIC DNA]</scope>
    <source>
        <strain evidence="3">KI_3806</strain>
    </source>
</reference>
<feature type="region of interest" description="Disordered" evidence="1">
    <location>
        <begin position="26"/>
        <end position="71"/>
    </location>
</feature>